<gene>
    <name evidence="1" type="ORF">ACFS6J_06100</name>
</gene>
<name>A0ABW6AZ92_9SPHI</name>
<dbReference type="Proteomes" id="UP001597560">
    <property type="component" value="Unassembled WGS sequence"/>
</dbReference>
<dbReference type="RefSeq" id="WP_377609480.1">
    <property type="nucleotide sequence ID" value="NZ_JBHUPA010000002.1"/>
</dbReference>
<organism evidence="1 2">
    <name type="scientific">Olivibacter jilunii</name>
    <dbReference type="NCBI Taxonomy" id="985016"/>
    <lineage>
        <taxon>Bacteria</taxon>
        <taxon>Pseudomonadati</taxon>
        <taxon>Bacteroidota</taxon>
        <taxon>Sphingobacteriia</taxon>
        <taxon>Sphingobacteriales</taxon>
        <taxon>Sphingobacteriaceae</taxon>
        <taxon>Olivibacter</taxon>
    </lineage>
</organism>
<comment type="caution">
    <text evidence="1">The sequence shown here is derived from an EMBL/GenBank/DDBJ whole genome shotgun (WGS) entry which is preliminary data.</text>
</comment>
<accession>A0ABW6AZ92</accession>
<keyword evidence="2" id="KW-1185">Reference proteome</keyword>
<evidence type="ECO:0000313" key="1">
    <source>
        <dbReference type="EMBL" id="MFD2961346.1"/>
    </source>
</evidence>
<reference evidence="2" key="1">
    <citation type="journal article" date="2019" name="Int. J. Syst. Evol. Microbiol.">
        <title>The Global Catalogue of Microorganisms (GCM) 10K type strain sequencing project: providing services to taxonomists for standard genome sequencing and annotation.</title>
        <authorList>
            <consortium name="The Broad Institute Genomics Platform"/>
            <consortium name="The Broad Institute Genome Sequencing Center for Infectious Disease"/>
            <person name="Wu L."/>
            <person name="Ma J."/>
        </authorList>
    </citation>
    <scope>NUCLEOTIDE SEQUENCE [LARGE SCALE GENOMIC DNA]</scope>
    <source>
        <strain evidence="2">KCTC 23098</strain>
    </source>
</reference>
<dbReference type="EMBL" id="JBHUPA010000002">
    <property type="protein sequence ID" value="MFD2961346.1"/>
    <property type="molecule type" value="Genomic_DNA"/>
</dbReference>
<evidence type="ECO:0000313" key="2">
    <source>
        <dbReference type="Proteomes" id="UP001597560"/>
    </source>
</evidence>
<sequence>MKKFVLTSHKFTGSIQFWFNEIGILINYMNETDLDEKGHKWMLANLPEHEYMLSELGTKIKGKIEELPPDLNFESFYEPYNHKVQKKRALALWNKMNDESKLAAIFSVKPYLAYLQRVKWRNQADPDTYLRNAMYETDWNKQHK</sequence>
<protein>
    <submittedName>
        <fullName evidence="1">Uncharacterized protein</fullName>
    </submittedName>
</protein>
<proteinExistence type="predicted"/>